<accession>A0A077PIA9</accession>
<dbReference type="OrthoDB" id="6447993at2"/>
<keyword evidence="2" id="KW-1185">Reference proteome</keyword>
<dbReference type="InterPro" id="IPR010921">
    <property type="entry name" value="Trp_repressor/repl_initiator"/>
</dbReference>
<organism evidence="1 2">
    <name type="scientific">Xenorhabdus bovienii str. kraussei Quebec</name>
    <dbReference type="NCBI Taxonomy" id="1398203"/>
    <lineage>
        <taxon>Bacteria</taxon>
        <taxon>Pseudomonadati</taxon>
        <taxon>Pseudomonadota</taxon>
        <taxon>Gammaproteobacteria</taxon>
        <taxon>Enterobacterales</taxon>
        <taxon>Morganellaceae</taxon>
        <taxon>Xenorhabdus</taxon>
    </lineage>
</organism>
<name>A0A077PIA9_XENBV</name>
<dbReference type="GO" id="GO:0043565">
    <property type="term" value="F:sequence-specific DNA binding"/>
    <property type="evidence" value="ECO:0007669"/>
    <property type="project" value="InterPro"/>
</dbReference>
<evidence type="ECO:0000313" key="1">
    <source>
        <dbReference type="EMBL" id="CDH20461.1"/>
    </source>
</evidence>
<protein>
    <recommendedName>
        <fullName evidence="3">Transposase</fullName>
    </recommendedName>
</protein>
<evidence type="ECO:0000313" key="2">
    <source>
        <dbReference type="Proteomes" id="UP000028500"/>
    </source>
</evidence>
<dbReference type="GO" id="GO:0006313">
    <property type="term" value="P:DNA transposition"/>
    <property type="evidence" value="ECO:0007669"/>
    <property type="project" value="InterPro"/>
</dbReference>
<comment type="caution">
    <text evidence="1">The sequence shown here is derived from an EMBL/GenBank/DDBJ whole genome shotgun (WGS) entry which is preliminary data.</text>
</comment>
<dbReference type="HOGENOM" id="CLU_2756919_0_0_6"/>
<sequence>MQLKQPRCQYSAEFKLETAQQVILHQQSVVDVARSLGIDPTVVSSAAILANGTTNRICTIAHFVVTYLQY</sequence>
<dbReference type="Proteomes" id="UP000028500">
    <property type="component" value="Unassembled WGS sequence"/>
</dbReference>
<gene>
    <name evidence="1" type="ORF">XBKQ1_2630064</name>
</gene>
<dbReference type="EMBL" id="CBSY010000183">
    <property type="protein sequence ID" value="CDH20461.1"/>
    <property type="molecule type" value="Genomic_DNA"/>
</dbReference>
<dbReference type="Pfam" id="PF01527">
    <property type="entry name" value="HTH_Tnp_1"/>
    <property type="match status" value="1"/>
</dbReference>
<dbReference type="AlphaFoldDB" id="A0A077PIA9"/>
<dbReference type="SUPFAM" id="SSF48295">
    <property type="entry name" value="TrpR-like"/>
    <property type="match status" value="1"/>
</dbReference>
<dbReference type="InterPro" id="IPR002514">
    <property type="entry name" value="Transposase_8"/>
</dbReference>
<evidence type="ECO:0008006" key="3">
    <source>
        <dbReference type="Google" id="ProtNLM"/>
    </source>
</evidence>
<dbReference type="GO" id="GO:0004803">
    <property type="term" value="F:transposase activity"/>
    <property type="evidence" value="ECO:0007669"/>
    <property type="project" value="InterPro"/>
</dbReference>
<reference evidence="1" key="1">
    <citation type="submission" date="2013-07" db="EMBL/GenBank/DDBJ databases">
        <title>Sub-species coevolution in mutualistic symbiosis.</title>
        <authorList>
            <person name="Murfin K."/>
            <person name="Klassen J."/>
            <person name="Lee M."/>
            <person name="Forst S."/>
            <person name="Stock P."/>
            <person name="Goodrich-Blair H."/>
        </authorList>
    </citation>
    <scope>NUCLEOTIDE SEQUENCE [LARGE SCALE GENOMIC DNA]</scope>
    <source>
        <strain evidence="1">Kraussei Quebec</strain>
    </source>
</reference>
<proteinExistence type="predicted"/>